<evidence type="ECO:0000259" key="1">
    <source>
        <dbReference type="Pfam" id="PF01370"/>
    </source>
</evidence>
<comment type="caution">
    <text evidence="2">The sequence shown here is derived from an EMBL/GenBank/DDBJ whole genome shotgun (WGS) entry which is preliminary data.</text>
</comment>
<evidence type="ECO:0000313" key="3">
    <source>
        <dbReference type="Proteomes" id="UP001307705"/>
    </source>
</evidence>
<gene>
    <name evidence="2" type="ORF">Ataiwa_07110</name>
</gene>
<organism evidence="2 3">
    <name type="scientific">Algoriphagus taiwanensis</name>
    <dbReference type="NCBI Taxonomy" id="1445656"/>
    <lineage>
        <taxon>Bacteria</taxon>
        <taxon>Pseudomonadati</taxon>
        <taxon>Bacteroidota</taxon>
        <taxon>Cytophagia</taxon>
        <taxon>Cytophagales</taxon>
        <taxon>Cyclobacteriaceae</taxon>
        <taxon>Algoriphagus</taxon>
    </lineage>
</organism>
<dbReference type="InterPro" id="IPR001509">
    <property type="entry name" value="Epimerase_deHydtase"/>
</dbReference>
<dbReference type="InterPro" id="IPR036291">
    <property type="entry name" value="NAD(P)-bd_dom_sf"/>
</dbReference>
<dbReference type="Gene3D" id="3.40.50.720">
    <property type="entry name" value="NAD(P)-binding Rossmann-like Domain"/>
    <property type="match status" value="1"/>
</dbReference>
<dbReference type="PANTHER" id="PTHR43245">
    <property type="entry name" value="BIFUNCTIONAL POLYMYXIN RESISTANCE PROTEIN ARNA"/>
    <property type="match status" value="1"/>
</dbReference>
<dbReference type="EMBL" id="BTPE01000002">
    <property type="protein sequence ID" value="GMQ32439.1"/>
    <property type="molecule type" value="Genomic_DNA"/>
</dbReference>
<feature type="domain" description="NAD-dependent epimerase/dehydratase" evidence="1">
    <location>
        <begin position="5"/>
        <end position="211"/>
    </location>
</feature>
<accession>A0ABQ6PWW9</accession>
<dbReference type="InterPro" id="IPR050177">
    <property type="entry name" value="Lipid_A_modif_metabolic_enz"/>
</dbReference>
<dbReference type="Pfam" id="PF01370">
    <property type="entry name" value="Epimerase"/>
    <property type="match status" value="1"/>
</dbReference>
<evidence type="ECO:0000313" key="2">
    <source>
        <dbReference type="EMBL" id="GMQ32439.1"/>
    </source>
</evidence>
<dbReference type="PANTHER" id="PTHR43245:SF13">
    <property type="entry name" value="UDP-D-APIOSE_UDP-D-XYLOSE SYNTHASE 2"/>
    <property type="match status" value="1"/>
</dbReference>
<reference evidence="2 3" key="1">
    <citation type="submission" date="2023-08" db="EMBL/GenBank/DDBJ databases">
        <title>Draft genome sequence of Algoriphagus taiwanensis.</title>
        <authorList>
            <person name="Takatani N."/>
            <person name="Hosokawa M."/>
            <person name="Sawabe T."/>
        </authorList>
    </citation>
    <scope>NUCLEOTIDE SEQUENCE [LARGE SCALE GENOMIC DNA]</scope>
    <source>
        <strain evidence="2 3">JCM 19755</strain>
    </source>
</reference>
<dbReference type="SUPFAM" id="SSF51735">
    <property type="entry name" value="NAD(P)-binding Rossmann-fold domains"/>
    <property type="match status" value="1"/>
</dbReference>
<dbReference type="Proteomes" id="UP001307705">
    <property type="component" value="Unassembled WGS sequence"/>
</dbReference>
<keyword evidence="3" id="KW-1185">Reference proteome</keyword>
<proteinExistence type="predicted"/>
<protein>
    <recommendedName>
        <fullName evidence="1">NAD-dependent epimerase/dehydratase domain-containing protein</fullName>
    </recommendedName>
</protein>
<name>A0ABQ6PWW9_9BACT</name>
<dbReference type="RefSeq" id="WP_338227261.1">
    <property type="nucleotide sequence ID" value="NZ_BTPE01000002.1"/>
</dbReference>
<sequence length="305" mass="34319">MPLHVILGANGNIGNAISQALFSKGISVRQVSRNPNKVNESDELMQADLLNAQQVHQAVKGAEIVYLCAGITYSAKIWERDWPIIMKNTLEACIAKQCRLVFFDNMYALDPGKVGHLTEETPMNPKSRKGKVRKQILEMLWLAVKQKQLQAMVVRAADFYGPKAKNSFLNELVIERVKAGKNPQWTYAGDKKHSFTYIPDAGKATAFLSLQENAWNQTWNLPTDPSYPSAQEITQMLNEKLGKNTKLMVMPSFLVWLLGLFIPPLKEVRELKYQTAMDYCLDPSKLKKEFGIKPTPFAEGLASCL</sequence>